<evidence type="ECO:0000313" key="2">
    <source>
        <dbReference type="EMBL" id="KOB68955.1"/>
    </source>
</evidence>
<keyword evidence="3" id="KW-1185">Reference proteome</keyword>
<feature type="region of interest" description="Disordered" evidence="1">
    <location>
        <begin position="68"/>
        <end position="92"/>
    </location>
</feature>
<dbReference type="AlphaFoldDB" id="A0A0L7L0L5"/>
<name>A0A0L7L0L5_OPEBR</name>
<sequence>MTITNSYTGHASNYTQGMGHLVDPLGLGQSRSLGVGQRSLLGVGQSRSLGVRQSRSLGMGQSRLLGVGQSRSLGVGQSHSRISVPPSERTDSDDAQLLFRNSGRTMHNQVLAQVRFYYNDAQPPDVAPNICANLWTHIC</sequence>
<proteinExistence type="predicted"/>
<protein>
    <submittedName>
        <fullName evidence="2">Type IV secretion protein Rhs</fullName>
    </submittedName>
</protein>
<reference evidence="2 3" key="1">
    <citation type="journal article" date="2015" name="Genome Biol. Evol.">
        <title>The genome of winter moth (Operophtera brumata) provides a genomic perspective on sexual dimorphism and phenology.</title>
        <authorList>
            <person name="Derks M.F."/>
            <person name="Smit S."/>
            <person name="Salis L."/>
            <person name="Schijlen E."/>
            <person name="Bossers A."/>
            <person name="Mateman C."/>
            <person name="Pijl A.S."/>
            <person name="de Ridder D."/>
            <person name="Groenen M.A."/>
            <person name="Visser M.E."/>
            <person name="Megens H.J."/>
        </authorList>
    </citation>
    <scope>NUCLEOTIDE SEQUENCE [LARGE SCALE GENOMIC DNA]</scope>
    <source>
        <strain evidence="2">WM2013NL</strain>
        <tissue evidence="2">Head and thorax</tissue>
    </source>
</reference>
<evidence type="ECO:0000256" key="1">
    <source>
        <dbReference type="SAM" id="MobiDB-lite"/>
    </source>
</evidence>
<organism evidence="2 3">
    <name type="scientific">Operophtera brumata</name>
    <name type="common">Winter moth</name>
    <name type="synonym">Phalaena brumata</name>
    <dbReference type="NCBI Taxonomy" id="104452"/>
    <lineage>
        <taxon>Eukaryota</taxon>
        <taxon>Metazoa</taxon>
        <taxon>Ecdysozoa</taxon>
        <taxon>Arthropoda</taxon>
        <taxon>Hexapoda</taxon>
        <taxon>Insecta</taxon>
        <taxon>Pterygota</taxon>
        <taxon>Neoptera</taxon>
        <taxon>Endopterygota</taxon>
        <taxon>Lepidoptera</taxon>
        <taxon>Glossata</taxon>
        <taxon>Ditrysia</taxon>
        <taxon>Geometroidea</taxon>
        <taxon>Geometridae</taxon>
        <taxon>Larentiinae</taxon>
        <taxon>Operophtera</taxon>
    </lineage>
</organism>
<comment type="caution">
    <text evidence="2">The sequence shown here is derived from an EMBL/GenBank/DDBJ whole genome shotgun (WGS) entry which is preliminary data.</text>
</comment>
<dbReference type="EMBL" id="JTDY01003823">
    <property type="protein sequence ID" value="KOB68955.1"/>
    <property type="molecule type" value="Genomic_DNA"/>
</dbReference>
<gene>
    <name evidence="2" type="ORF">OBRU01_18265</name>
</gene>
<dbReference type="Proteomes" id="UP000037510">
    <property type="component" value="Unassembled WGS sequence"/>
</dbReference>
<evidence type="ECO:0000313" key="3">
    <source>
        <dbReference type="Proteomes" id="UP000037510"/>
    </source>
</evidence>
<feature type="compositionally biased region" description="Polar residues" evidence="1">
    <location>
        <begin position="69"/>
        <end position="81"/>
    </location>
</feature>
<accession>A0A0L7L0L5</accession>